<dbReference type="AlphaFoldDB" id="A0A5J4Z4Z1"/>
<evidence type="ECO:0000313" key="7">
    <source>
        <dbReference type="EMBL" id="KAA8498232.1"/>
    </source>
</evidence>
<dbReference type="InterPro" id="IPR050547">
    <property type="entry name" value="DEAD_box_RNA_helicases"/>
</dbReference>
<proteinExistence type="predicted"/>
<dbReference type="InterPro" id="IPR011545">
    <property type="entry name" value="DEAD/DEAH_box_helicase_dom"/>
</dbReference>
<evidence type="ECO:0000259" key="5">
    <source>
        <dbReference type="PROSITE" id="PS51192"/>
    </source>
</evidence>
<protein>
    <submittedName>
        <fullName evidence="7">RNA helicase CrhR</fullName>
    </submittedName>
</protein>
<dbReference type="InterPro" id="IPR027417">
    <property type="entry name" value="P-loop_NTPase"/>
</dbReference>
<keyword evidence="3 7" id="KW-0347">Helicase</keyword>
<dbReference type="Pfam" id="PF00270">
    <property type="entry name" value="DEAD"/>
    <property type="match status" value="1"/>
</dbReference>
<feature type="domain" description="Helicase C-terminal" evidence="6">
    <location>
        <begin position="404"/>
        <end position="559"/>
    </location>
</feature>
<dbReference type="PANTHER" id="PTHR47963:SF10">
    <property type="entry name" value="ATP-DEPENDENT RNA HELICASE DDX6_DHH1"/>
    <property type="match status" value="1"/>
</dbReference>
<dbReference type="GO" id="GO:0005524">
    <property type="term" value="F:ATP binding"/>
    <property type="evidence" value="ECO:0007669"/>
    <property type="project" value="UniProtKB-KW"/>
</dbReference>
<dbReference type="EMBL" id="VRMN01000001">
    <property type="protein sequence ID" value="KAA8498232.1"/>
    <property type="molecule type" value="Genomic_DNA"/>
</dbReference>
<comment type="caution">
    <text evidence="7">The sequence shown here is derived from an EMBL/GenBank/DDBJ whole genome shotgun (WGS) entry which is preliminary data.</text>
</comment>
<keyword evidence="2" id="KW-0378">Hydrolase</keyword>
<dbReference type="PROSITE" id="PS51192">
    <property type="entry name" value="HELICASE_ATP_BIND_1"/>
    <property type="match status" value="1"/>
</dbReference>
<accession>A0A5J4Z4Z1</accession>
<gene>
    <name evidence="7" type="ORF">FVE85_5817</name>
</gene>
<sequence length="587" mass="64773">MAFVVGSHGRLVRREDGVWKVARCATGRVGLGLHGRCARRWHRVRMEGGGGMAQDGDEAAEAVDVDVSGAEWKKKMKQKQDLNVLQTQLRFALKAEDYQLAAEIRDKIQALLPEGADVREFVDWRSFGVPAWLADRLERLGWELPLQIQRQAMIATLEKERDAAVLSQTGSGKSLAYMVPLLSRLSDQLFECSSSGKLADKRAPVLALVVVPSKELAAKQALLLYQLLGGDLRKESDPGSKLNMYQYTGPRGIRVVGVFDEDTATRATEGDLLEGIQIVLGTPKYLARVVKSLVILPQQLEAVVVDEFDRCLEMGGADTLNTLISSRAFHMVCGASVTPEQIQRAVLSKWLNAPLVVTEKKVFENIEDAAGIKRLPGGLTHRYCIVDGWRALSALKGIIKSDVNLMQATSKSPSEASPRVVVFVPNEEIARGVAEKLRLVMWGQSTAKIAVLLPKTGVIPFQIMEYFRDGVVNMLIMTPESSRGLDFPNVSHVYNLYLPLSIEDYLHQAGRAGRVGQTAPGIVTSLVAQEDRDAILKIAEQLEIGDAMQQIYPPETELPDATDKDSTIRFLEDLYYLEEAEGPEPKE</sequence>
<evidence type="ECO:0000256" key="1">
    <source>
        <dbReference type="ARBA" id="ARBA00022741"/>
    </source>
</evidence>
<dbReference type="Gene3D" id="3.40.50.300">
    <property type="entry name" value="P-loop containing nucleotide triphosphate hydrolases"/>
    <property type="match status" value="2"/>
</dbReference>
<dbReference type="PROSITE" id="PS51194">
    <property type="entry name" value="HELICASE_CTER"/>
    <property type="match status" value="1"/>
</dbReference>
<evidence type="ECO:0000259" key="6">
    <source>
        <dbReference type="PROSITE" id="PS51194"/>
    </source>
</evidence>
<keyword evidence="4" id="KW-0067">ATP-binding</keyword>
<feature type="domain" description="Helicase ATP-binding" evidence="5">
    <location>
        <begin position="154"/>
        <end position="357"/>
    </location>
</feature>
<name>A0A5J4Z4Z1_PORPP</name>
<evidence type="ECO:0000256" key="4">
    <source>
        <dbReference type="ARBA" id="ARBA00022840"/>
    </source>
</evidence>
<reference evidence="8" key="1">
    <citation type="journal article" date="2019" name="Nat. Commun.">
        <title>Expansion of phycobilisome linker gene families in mesophilic red algae.</title>
        <authorList>
            <person name="Lee J."/>
            <person name="Kim D."/>
            <person name="Bhattacharya D."/>
            <person name="Yoon H.S."/>
        </authorList>
    </citation>
    <scope>NUCLEOTIDE SEQUENCE [LARGE SCALE GENOMIC DNA]</scope>
    <source>
        <strain evidence="8">CCMP 1328</strain>
    </source>
</reference>
<dbReference type="InterPro" id="IPR014001">
    <property type="entry name" value="Helicase_ATP-bd"/>
</dbReference>
<evidence type="ECO:0000256" key="2">
    <source>
        <dbReference type="ARBA" id="ARBA00022801"/>
    </source>
</evidence>
<keyword evidence="8" id="KW-1185">Reference proteome</keyword>
<dbReference type="OMA" id="THRYCIV"/>
<dbReference type="PANTHER" id="PTHR47963">
    <property type="entry name" value="DEAD-BOX ATP-DEPENDENT RNA HELICASE 47, MITOCHONDRIAL"/>
    <property type="match status" value="1"/>
</dbReference>
<evidence type="ECO:0000313" key="8">
    <source>
        <dbReference type="Proteomes" id="UP000324585"/>
    </source>
</evidence>
<evidence type="ECO:0000256" key="3">
    <source>
        <dbReference type="ARBA" id="ARBA00022806"/>
    </source>
</evidence>
<organism evidence="7 8">
    <name type="scientific">Porphyridium purpureum</name>
    <name type="common">Red alga</name>
    <name type="synonym">Porphyridium cruentum</name>
    <dbReference type="NCBI Taxonomy" id="35688"/>
    <lineage>
        <taxon>Eukaryota</taxon>
        <taxon>Rhodophyta</taxon>
        <taxon>Bangiophyceae</taxon>
        <taxon>Porphyridiales</taxon>
        <taxon>Porphyridiaceae</taxon>
        <taxon>Porphyridium</taxon>
    </lineage>
</organism>
<dbReference type="GO" id="GO:0003723">
    <property type="term" value="F:RNA binding"/>
    <property type="evidence" value="ECO:0007669"/>
    <property type="project" value="TreeGrafter"/>
</dbReference>
<dbReference type="Pfam" id="PF00271">
    <property type="entry name" value="Helicase_C"/>
    <property type="match status" value="1"/>
</dbReference>
<dbReference type="GO" id="GO:0016787">
    <property type="term" value="F:hydrolase activity"/>
    <property type="evidence" value="ECO:0007669"/>
    <property type="project" value="UniProtKB-KW"/>
</dbReference>
<dbReference type="Proteomes" id="UP000324585">
    <property type="component" value="Unassembled WGS sequence"/>
</dbReference>
<keyword evidence="1" id="KW-0547">Nucleotide-binding</keyword>
<dbReference type="InterPro" id="IPR001650">
    <property type="entry name" value="Helicase_C-like"/>
</dbReference>
<dbReference type="GO" id="GO:0003724">
    <property type="term" value="F:RNA helicase activity"/>
    <property type="evidence" value="ECO:0007669"/>
    <property type="project" value="TreeGrafter"/>
</dbReference>
<dbReference type="OrthoDB" id="10256233at2759"/>
<dbReference type="SMART" id="SM00490">
    <property type="entry name" value="HELICc"/>
    <property type="match status" value="1"/>
</dbReference>
<dbReference type="SMART" id="SM00487">
    <property type="entry name" value="DEXDc"/>
    <property type="match status" value="1"/>
</dbReference>
<dbReference type="SUPFAM" id="SSF52540">
    <property type="entry name" value="P-loop containing nucleoside triphosphate hydrolases"/>
    <property type="match status" value="1"/>
</dbReference>